<gene>
    <name evidence="1" type="ORF">GCM10009425_26690</name>
</gene>
<comment type="caution">
    <text evidence="1">The sequence shown here is derived from an EMBL/GenBank/DDBJ whole genome shotgun (WGS) entry which is preliminary data.</text>
</comment>
<evidence type="ECO:0000313" key="1">
    <source>
        <dbReference type="EMBL" id="GGM14273.1"/>
    </source>
</evidence>
<keyword evidence="2" id="KW-1185">Reference proteome</keyword>
<organism evidence="1 2">
    <name type="scientific">Pseudomonas asuensis</name>
    <dbReference type="NCBI Taxonomy" id="1825787"/>
    <lineage>
        <taxon>Bacteria</taxon>
        <taxon>Pseudomonadati</taxon>
        <taxon>Pseudomonadota</taxon>
        <taxon>Gammaproteobacteria</taxon>
        <taxon>Pseudomonadales</taxon>
        <taxon>Pseudomonadaceae</taxon>
        <taxon>Pseudomonas</taxon>
    </lineage>
</organism>
<name>A0ABQ2GUU2_9PSED</name>
<sequence>MHISQRAKEQVDSYLIASGTLRLSEPEVTIVHAKIFSWRNNVDVVSLYQYRLSDLLYRHFGYGLENAIG</sequence>
<proteinExistence type="predicted"/>
<accession>A0ABQ2GUU2</accession>
<reference evidence="2" key="1">
    <citation type="journal article" date="2019" name="Int. J. Syst. Evol. Microbiol.">
        <title>The Global Catalogue of Microorganisms (GCM) 10K type strain sequencing project: providing services to taxonomists for standard genome sequencing and annotation.</title>
        <authorList>
            <consortium name="The Broad Institute Genomics Platform"/>
            <consortium name="The Broad Institute Genome Sequencing Center for Infectious Disease"/>
            <person name="Wu L."/>
            <person name="Ma J."/>
        </authorList>
    </citation>
    <scope>NUCLEOTIDE SEQUENCE [LARGE SCALE GENOMIC DNA]</scope>
    <source>
        <strain evidence="2">JCM 13501</strain>
    </source>
</reference>
<protein>
    <submittedName>
        <fullName evidence="1">Uncharacterized protein</fullName>
    </submittedName>
</protein>
<evidence type="ECO:0000313" key="2">
    <source>
        <dbReference type="Proteomes" id="UP000616499"/>
    </source>
</evidence>
<dbReference type="Proteomes" id="UP000616499">
    <property type="component" value="Unassembled WGS sequence"/>
</dbReference>
<dbReference type="EMBL" id="BMNW01000005">
    <property type="protein sequence ID" value="GGM14273.1"/>
    <property type="molecule type" value="Genomic_DNA"/>
</dbReference>